<protein>
    <submittedName>
        <fullName evidence="3">(pine wood nematode) hypothetical protein</fullName>
    </submittedName>
</protein>
<organism evidence="4 6">
    <name type="scientific">Bursaphelenchus xylophilus</name>
    <name type="common">Pinewood nematode worm</name>
    <name type="synonym">Aphelenchoides xylophilus</name>
    <dbReference type="NCBI Taxonomy" id="6326"/>
    <lineage>
        <taxon>Eukaryota</taxon>
        <taxon>Metazoa</taxon>
        <taxon>Ecdysozoa</taxon>
        <taxon>Nematoda</taxon>
        <taxon>Chromadorea</taxon>
        <taxon>Rhabditida</taxon>
        <taxon>Tylenchina</taxon>
        <taxon>Tylenchomorpha</taxon>
        <taxon>Aphelenchoidea</taxon>
        <taxon>Aphelenchoididae</taxon>
        <taxon>Bursaphelenchus</taxon>
    </lineage>
</organism>
<accession>A0A1I7S6E3</accession>
<reference evidence="3" key="2">
    <citation type="submission" date="2020-09" db="EMBL/GenBank/DDBJ databases">
        <authorList>
            <person name="Kikuchi T."/>
        </authorList>
    </citation>
    <scope>NUCLEOTIDE SEQUENCE</scope>
    <source>
        <strain evidence="3">Ka4C1</strain>
    </source>
</reference>
<sequence>MRSVIVLVLLVLAVVVNGEKSHINLKRVASQGSGLYNNLKASYVAKAVGTPPQKRDAAFNTASNEGREGTGATTTDGEDNDDLETDCHGDL</sequence>
<dbReference type="EMBL" id="CAJFDI010000006">
    <property type="protein sequence ID" value="CAD5233276.1"/>
    <property type="molecule type" value="Genomic_DNA"/>
</dbReference>
<name>A0A1I7S6E3_BURXY</name>
<dbReference type="AlphaFoldDB" id="A0A1I7S6E3"/>
<reference evidence="6" key="1">
    <citation type="submission" date="2016-11" db="UniProtKB">
        <authorList>
            <consortium name="WormBaseParasite"/>
        </authorList>
    </citation>
    <scope>IDENTIFICATION</scope>
</reference>
<keyword evidence="2" id="KW-0732">Signal</keyword>
<dbReference type="Proteomes" id="UP000582659">
    <property type="component" value="Unassembled WGS sequence"/>
</dbReference>
<feature type="signal peptide" evidence="2">
    <location>
        <begin position="1"/>
        <end position="18"/>
    </location>
</feature>
<evidence type="ECO:0000313" key="6">
    <source>
        <dbReference type="WBParaSite" id="BXY_0858100.1"/>
    </source>
</evidence>
<dbReference type="Proteomes" id="UP000095284">
    <property type="component" value="Unplaced"/>
</dbReference>
<evidence type="ECO:0000313" key="5">
    <source>
        <dbReference type="Proteomes" id="UP000659654"/>
    </source>
</evidence>
<evidence type="ECO:0000256" key="2">
    <source>
        <dbReference type="SAM" id="SignalP"/>
    </source>
</evidence>
<feature type="chain" id="PRO_5036022067" evidence="2">
    <location>
        <begin position="19"/>
        <end position="91"/>
    </location>
</feature>
<evidence type="ECO:0000313" key="3">
    <source>
        <dbReference type="EMBL" id="CAD5233276.1"/>
    </source>
</evidence>
<gene>
    <name evidence="3" type="ORF">BXYJ_LOCUS13367</name>
</gene>
<dbReference type="WBParaSite" id="BXY_0858100.1">
    <property type="protein sequence ID" value="BXY_0858100.1"/>
    <property type="gene ID" value="BXY_0858100"/>
</dbReference>
<feature type="region of interest" description="Disordered" evidence="1">
    <location>
        <begin position="53"/>
        <end position="91"/>
    </location>
</feature>
<evidence type="ECO:0000256" key="1">
    <source>
        <dbReference type="SAM" id="MobiDB-lite"/>
    </source>
</evidence>
<keyword evidence="5" id="KW-1185">Reference proteome</keyword>
<dbReference type="EMBL" id="CAJFCV020000006">
    <property type="protein sequence ID" value="CAG9128078.1"/>
    <property type="molecule type" value="Genomic_DNA"/>
</dbReference>
<proteinExistence type="predicted"/>
<dbReference type="Proteomes" id="UP000659654">
    <property type="component" value="Unassembled WGS sequence"/>
</dbReference>
<evidence type="ECO:0000313" key="4">
    <source>
        <dbReference type="Proteomes" id="UP000095284"/>
    </source>
</evidence>